<gene>
    <name evidence="1" type="ORF">Q5Y72_12340</name>
</gene>
<keyword evidence="2" id="KW-1185">Reference proteome</keyword>
<proteinExistence type="predicted"/>
<name>A0ABT9JFL3_9RHOB</name>
<accession>A0ABT9JFL3</accession>
<dbReference type="EMBL" id="JAVAMQ010000010">
    <property type="protein sequence ID" value="MDP5307877.1"/>
    <property type="molecule type" value="Genomic_DNA"/>
</dbReference>
<reference evidence="1 2" key="1">
    <citation type="submission" date="2023-08" db="EMBL/GenBank/DDBJ databases">
        <authorList>
            <person name="Park J.-S."/>
        </authorList>
    </citation>
    <scope>NUCLEOTIDE SEQUENCE [LARGE SCALE GENOMIC DNA]</scope>
    <source>
        <strain evidence="1 2">2205BS29-5</strain>
    </source>
</reference>
<protein>
    <submittedName>
        <fullName evidence="1">Uncharacterized protein</fullName>
    </submittedName>
</protein>
<evidence type="ECO:0000313" key="1">
    <source>
        <dbReference type="EMBL" id="MDP5307877.1"/>
    </source>
</evidence>
<sequence>MIDVETCDNFFLKAIGADAQPLGWPSPLESHLGRSADGIPFFAQSEKAVWLFDRTPTVARAAAARYPVIGLKECQDASVPSTRR</sequence>
<comment type="caution">
    <text evidence="1">The sequence shown here is derived from an EMBL/GenBank/DDBJ whole genome shotgun (WGS) entry which is preliminary data.</text>
</comment>
<dbReference type="RefSeq" id="WP_305963724.1">
    <property type="nucleotide sequence ID" value="NZ_JAVAMQ010000010.1"/>
</dbReference>
<evidence type="ECO:0000313" key="2">
    <source>
        <dbReference type="Proteomes" id="UP001224997"/>
    </source>
</evidence>
<organism evidence="1 2">
    <name type="scientific">Paracoccus spongiarum</name>
    <dbReference type="NCBI Taxonomy" id="3064387"/>
    <lineage>
        <taxon>Bacteria</taxon>
        <taxon>Pseudomonadati</taxon>
        <taxon>Pseudomonadota</taxon>
        <taxon>Alphaproteobacteria</taxon>
        <taxon>Rhodobacterales</taxon>
        <taxon>Paracoccaceae</taxon>
        <taxon>Paracoccus</taxon>
    </lineage>
</organism>
<dbReference type="Proteomes" id="UP001224997">
    <property type="component" value="Unassembled WGS sequence"/>
</dbReference>